<dbReference type="eggNOG" id="COG3266">
    <property type="taxonomic scope" value="Bacteria"/>
</dbReference>
<dbReference type="HOGENOM" id="CLU_460715_0_0_11"/>
<sequence>MHARNRAETHEAEEGRPPAGRPVDPVAPPLVALQRSVGNAAVVRMLRRAGHSETGAEHQQGDERDLRPAGHAVQRSTVQDVLRTPGRPLDQDTRTEMGRRLGADFSDVRIHTDAAARASAVEVGARAYTSGHHVVIGAGGDDEHTLAHELTHVIQQRRGPVDGTDDGTGLKVSDPSDRFERDAEANATRAMRRSLPSAARTEGRDEGEAADGVRTGVPVQRTSEEERQAVAALAETARGRTEPWERETFTSHDPEIGAEQTGFHIAGVQAPTDKVTGEDAAWSAVDLEEKKKLLGEAMDLAFLEWSERYDPEHVYVFAAPEYYFSGRGTHFLSEDQAAGVDEWLAARLTGLPSNYLVVPGTVGRRRALGGPAADQARVDQRTGRELLKSQSQAEDNDYAQIMVEELEQVWEQGPDLDGSDDVTVFDNYAPVFQGGQGPRSYTKRFEAPRYGGAPDRSDEERKQGFFAIGKEKFTTTVKDVEVKLEICSDNTADSLRTEPYEGVHILVAANFGDAGGNKAGMHGDAFVVADAGHSQIFESDSPVPQLENIPDRRYHAFEKRTMTRKDAEATSRKGPVSLNFYRTAIRRPAE</sequence>
<evidence type="ECO:0000256" key="1">
    <source>
        <dbReference type="SAM" id="MobiDB-lite"/>
    </source>
</evidence>
<feature type="region of interest" description="Disordered" evidence="1">
    <location>
        <begin position="1"/>
        <end position="29"/>
    </location>
</feature>
<dbReference type="PATRIC" id="fig|455632.4.peg.6950"/>
<feature type="domain" description="eCIS core" evidence="2">
    <location>
        <begin position="88"/>
        <end position="159"/>
    </location>
</feature>
<name>B1VMX5_STRGG</name>
<organism evidence="3 4">
    <name type="scientific">Streptomyces griseus subsp. griseus (strain JCM 4626 / CBS 651.72 / NBRC 13350 / KCC S-0626 / ISP 5235)</name>
    <dbReference type="NCBI Taxonomy" id="455632"/>
    <lineage>
        <taxon>Bacteria</taxon>
        <taxon>Bacillati</taxon>
        <taxon>Actinomycetota</taxon>
        <taxon>Actinomycetes</taxon>
        <taxon>Kitasatosporales</taxon>
        <taxon>Streptomycetaceae</taxon>
        <taxon>Streptomyces</taxon>
    </lineage>
</organism>
<dbReference type="Pfam" id="PF13699">
    <property type="entry name" value="eCIS_core"/>
    <property type="match status" value="1"/>
</dbReference>
<evidence type="ECO:0000313" key="4">
    <source>
        <dbReference type="Proteomes" id="UP000001685"/>
    </source>
</evidence>
<evidence type="ECO:0000313" key="3">
    <source>
        <dbReference type="EMBL" id="BAG23600.1"/>
    </source>
</evidence>
<protein>
    <recommendedName>
        <fullName evidence="2">eCIS core domain-containing protein</fullName>
    </recommendedName>
</protein>
<dbReference type="InterPro" id="IPR025295">
    <property type="entry name" value="eCIS_core_dom"/>
</dbReference>
<evidence type="ECO:0000259" key="2">
    <source>
        <dbReference type="Pfam" id="PF13699"/>
    </source>
</evidence>
<dbReference type="KEGG" id="sgr:SGR_6771"/>
<dbReference type="Proteomes" id="UP000001685">
    <property type="component" value="Chromosome"/>
</dbReference>
<feature type="region of interest" description="Disordered" evidence="1">
    <location>
        <begin position="50"/>
        <end position="74"/>
    </location>
</feature>
<feature type="compositionally biased region" description="Basic and acidic residues" evidence="1">
    <location>
        <begin position="1"/>
        <end position="16"/>
    </location>
</feature>
<feature type="compositionally biased region" description="Basic and acidic residues" evidence="1">
    <location>
        <begin position="50"/>
        <end position="68"/>
    </location>
</feature>
<dbReference type="AlphaFoldDB" id="B1VMX5"/>
<feature type="region of interest" description="Disordered" evidence="1">
    <location>
        <begin position="158"/>
        <end position="214"/>
    </location>
</feature>
<feature type="compositionally biased region" description="Basic and acidic residues" evidence="1">
    <location>
        <begin position="174"/>
        <end position="184"/>
    </location>
</feature>
<dbReference type="EMBL" id="AP009493">
    <property type="protein sequence ID" value="BAG23600.1"/>
    <property type="molecule type" value="Genomic_DNA"/>
</dbReference>
<proteinExistence type="predicted"/>
<accession>B1VMX5</accession>
<dbReference type="RefSeq" id="WP_012382202.1">
    <property type="nucleotide sequence ID" value="NC_010572.1"/>
</dbReference>
<reference evidence="4" key="1">
    <citation type="journal article" date="2008" name="J. Bacteriol.">
        <title>Genome sequence of the streptomycin-producing microorganism Streptomyces griseus IFO 13350.</title>
        <authorList>
            <person name="Ohnishi Y."/>
            <person name="Ishikawa J."/>
            <person name="Hara H."/>
            <person name="Suzuki H."/>
            <person name="Ikenoya M."/>
            <person name="Ikeda H."/>
            <person name="Yamashita A."/>
            <person name="Hattori M."/>
            <person name="Horinouchi S."/>
        </authorList>
    </citation>
    <scope>NUCLEOTIDE SEQUENCE [LARGE SCALE GENOMIC DNA]</scope>
    <source>
        <strain evidence="4">JCM 4626 / NBRC 13350</strain>
    </source>
</reference>
<gene>
    <name evidence="3" type="ordered locus">SGR_6771</name>
</gene>